<reference evidence="4" key="1">
    <citation type="submission" date="2021-01" db="EMBL/GenBank/DDBJ databases">
        <authorList>
            <person name="Corre E."/>
            <person name="Pelletier E."/>
            <person name="Niang G."/>
            <person name="Scheremetjew M."/>
            <person name="Finn R."/>
            <person name="Kale V."/>
            <person name="Holt S."/>
            <person name="Cochrane G."/>
            <person name="Meng A."/>
            <person name="Brown T."/>
            <person name="Cohen L."/>
        </authorList>
    </citation>
    <scope>NUCLEOTIDE SEQUENCE</scope>
    <source>
        <strain evidence="4">CCMP127</strain>
    </source>
</reference>
<dbReference type="InterPro" id="IPR000073">
    <property type="entry name" value="AB_hydrolase_1"/>
</dbReference>
<dbReference type="EMBL" id="HBIM01009716">
    <property type="protein sequence ID" value="CAE0410748.1"/>
    <property type="molecule type" value="Transcribed_RNA"/>
</dbReference>
<comment type="similarity">
    <text evidence="1">Belongs to the peptidase S33 family.</text>
</comment>
<dbReference type="GO" id="GO:0016787">
    <property type="term" value="F:hydrolase activity"/>
    <property type="evidence" value="ECO:0007669"/>
    <property type="project" value="UniProtKB-KW"/>
</dbReference>
<name>A0A7S3L5A8_9STRA</name>
<dbReference type="PANTHER" id="PTHR43248">
    <property type="entry name" value="2-SUCCINYL-6-HYDROXY-2,4-CYCLOHEXADIENE-1-CARBOXYLATE SYNTHASE"/>
    <property type="match status" value="1"/>
</dbReference>
<keyword evidence="2" id="KW-0378">Hydrolase</keyword>
<dbReference type="Pfam" id="PF12697">
    <property type="entry name" value="Abhydrolase_6"/>
    <property type="match status" value="1"/>
</dbReference>
<gene>
    <name evidence="4" type="ORF">ACOF00016_LOCUS8193</name>
</gene>
<protein>
    <recommendedName>
        <fullName evidence="3">AB hydrolase-1 domain-containing protein</fullName>
    </recommendedName>
</protein>
<proteinExistence type="inferred from homology"/>
<evidence type="ECO:0000256" key="2">
    <source>
        <dbReference type="ARBA" id="ARBA00022801"/>
    </source>
</evidence>
<dbReference type="PANTHER" id="PTHR43248:SF3">
    <property type="entry name" value="AB HYDROLASE-1 DOMAIN-CONTAINING PROTEIN"/>
    <property type="match status" value="1"/>
</dbReference>
<sequence length="343" mass="38372">MSLVRGSLRLAQRLSSTPPSLLWTWSFTRTTTTTSALHGQLHPSRRTITLASEWISAADDTVNDNDSNVFVFLHGLLGSRRNLQTFAKTLCGRLGRRGLLLDIRGHGGSQIIKDKNGSTPTTLSDCANDVYETLQPYAADLERVRWTMVGHSLGGRVSMLYALQQAQNKVPLPLLPQNIWLLDTVPGALDASVRHVVNVAHKLENSLEPLPKTRSALVEALVRDEGMSLGIAQWLASSFTLKSRSFSFDLQIVQEIMADFDEAQFMEWIRAEPVPVDLVRGCANKAWESAAGHVEELEDWHDEAEREFRIHRLPNAGHWVHMDDLPGLVNIIEDVQRELDSRT</sequence>
<feature type="domain" description="AB hydrolase-1" evidence="3">
    <location>
        <begin position="70"/>
        <end position="323"/>
    </location>
</feature>
<dbReference type="AlphaFoldDB" id="A0A7S3L5A8"/>
<dbReference type="SUPFAM" id="SSF53474">
    <property type="entry name" value="alpha/beta-Hydrolases"/>
    <property type="match status" value="1"/>
</dbReference>
<accession>A0A7S3L5A8</accession>
<evidence type="ECO:0000256" key="1">
    <source>
        <dbReference type="ARBA" id="ARBA00010088"/>
    </source>
</evidence>
<dbReference type="Gene3D" id="3.40.50.1820">
    <property type="entry name" value="alpha/beta hydrolase"/>
    <property type="match status" value="1"/>
</dbReference>
<organism evidence="4">
    <name type="scientific">Amphora coffeiformis</name>
    <dbReference type="NCBI Taxonomy" id="265554"/>
    <lineage>
        <taxon>Eukaryota</taxon>
        <taxon>Sar</taxon>
        <taxon>Stramenopiles</taxon>
        <taxon>Ochrophyta</taxon>
        <taxon>Bacillariophyta</taxon>
        <taxon>Bacillariophyceae</taxon>
        <taxon>Bacillariophycidae</taxon>
        <taxon>Thalassiophysales</taxon>
        <taxon>Catenulaceae</taxon>
        <taxon>Amphora</taxon>
    </lineage>
</organism>
<dbReference type="InterPro" id="IPR029058">
    <property type="entry name" value="AB_hydrolase_fold"/>
</dbReference>
<evidence type="ECO:0000259" key="3">
    <source>
        <dbReference type="Pfam" id="PF12697"/>
    </source>
</evidence>
<evidence type="ECO:0000313" key="4">
    <source>
        <dbReference type="EMBL" id="CAE0410748.1"/>
    </source>
</evidence>
<dbReference type="InterPro" id="IPR051601">
    <property type="entry name" value="Serine_prot/Carboxylest_S33"/>
</dbReference>